<evidence type="ECO:0000313" key="3">
    <source>
        <dbReference type="Proteomes" id="UP000282613"/>
    </source>
</evidence>
<protein>
    <submittedName>
        <fullName evidence="4">RxLR effector protein</fullName>
    </submittedName>
</protein>
<dbReference type="OrthoDB" id="10548359at2759"/>
<evidence type="ECO:0000313" key="4">
    <source>
        <dbReference type="WBParaSite" id="TASK_0000404901-mRNA-1"/>
    </source>
</evidence>
<dbReference type="EMBL" id="UYRS01018325">
    <property type="protein sequence ID" value="VDK32784.1"/>
    <property type="molecule type" value="Genomic_DNA"/>
</dbReference>
<evidence type="ECO:0000256" key="1">
    <source>
        <dbReference type="SAM" id="SignalP"/>
    </source>
</evidence>
<reference evidence="2 3" key="2">
    <citation type="submission" date="2018-11" db="EMBL/GenBank/DDBJ databases">
        <authorList>
            <consortium name="Pathogen Informatics"/>
        </authorList>
    </citation>
    <scope>NUCLEOTIDE SEQUENCE [LARGE SCALE GENOMIC DNA]</scope>
</reference>
<proteinExistence type="predicted"/>
<keyword evidence="3" id="KW-1185">Reference proteome</keyword>
<evidence type="ECO:0000313" key="2">
    <source>
        <dbReference type="EMBL" id="VDK32784.1"/>
    </source>
</evidence>
<name>A0A0R3W2J7_TAEAS</name>
<sequence>MRVLVLSNLLCMMLLTLLAGDIASVTARLSKHRFLADDPDSGDFFDPEAGDDDDYGEVSRLRHHGRKCSHLTVRSRSTDFSNIWQCLQLSPCL</sequence>
<feature type="chain" id="PRO_5043132534" evidence="1">
    <location>
        <begin position="28"/>
        <end position="93"/>
    </location>
</feature>
<dbReference type="Proteomes" id="UP000282613">
    <property type="component" value="Unassembled WGS sequence"/>
</dbReference>
<keyword evidence="1" id="KW-0732">Signal</keyword>
<accession>A0A0R3W2J7</accession>
<gene>
    <name evidence="2" type="ORF">TASK_LOCUS4050</name>
</gene>
<dbReference type="AlphaFoldDB" id="A0A0R3W2J7"/>
<organism evidence="4">
    <name type="scientific">Taenia asiatica</name>
    <name type="common">Asian tapeworm</name>
    <dbReference type="NCBI Taxonomy" id="60517"/>
    <lineage>
        <taxon>Eukaryota</taxon>
        <taxon>Metazoa</taxon>
        <taxon>Spiralia</taxon>
        <taxon>Lophotrochozoa</taxon>
        <taxon>Platyhelminthes</taxon>
        <taxon>Cestoda</taxon>
        <taxon>Eucestoda</taxon>
        <taxon>Cyclophyllidea</taxon>
        <taxon>Taeniidae</taxon>
        <taxon>Taenia</taxon>
    </lineage>
</organism>
<feature type="signal peptide" evidence="1">
    <location>
        <begin position="1"/>
        <end position="27"/>
    </location>
</feature>
<dbReference type="WBParaSite" id="TASK_0000404901-mRNA-1">
    <property type="protein sequence ID" value="TASK_0000404901-mRNA-1"/>
    <property type="gene ID" value="TASK_0000404901"/>
</dbReference>
<reference evidence="4" key="1">
    <citation type="submission" date="2017-02" db="UniProtKB">
        <authorList>
            <consortium name="WormBaseParasite"/>
        </authorList>
    </citation>
    <scope>IDENTIFICATION</scope>
</reference>